<reference evidence="2" key="1">
    <citation type="journal article" date="2015" name="Nature">
        <title>Complex archaea that bridge the gap between prokaryotes and eukaryotes.</title>
        <authorList>
            <person name="Spang A."/>
            <person name="Saw J.H."/>
            <person name="Jorgensen S.L."/>
            <person name="Zaremba-Niedzwiedzka K."/>
            <person name="Martijn J."/>
            <person name="Lind A.E."/>
            <person name="van Eijk R."/>
            <person name="Schleper C."/>
            <person name="Guy L."/>
            <person name="Ettema T.J."/>
        </authorList>
    </citation>
    <scope>NUCLEOTIDE SEQUENCE</scope>
</reference>
<evidence type="ECO:0000256" key="1">
    <source>
        <dbReference type="SAM" id="Coils"/>
    </source>
</evidence>
<gene>
    <name evidence="2" type="ORF">LCGC14_1514570</name>
</gene>
<feature type="coiled-coil region" evidence="1">
    <location>
        <begin position="244"/>
        <end position="271"/>
    </location>
</feature>
<sequence length="274" mass="31454">MATQDQLSGSGPKNFKKKQQLLDTGWRANSIRIGDVWFPLINLGPLALPLVLAANSVEAVKYDEIDEDSVQQRLLAALSGTGQSVFDMSFLSGISNFMDVIKSDEPAMMERFIGRSTTSLFVPNLVKQVGKWFDPTLYSTETIWEKVLSDLRITGSLEPRLNIFGEEVKLDRLTQLQPKAFTDDPTKQMLYDNQLWISIPGKHTQIIVNGEKREMTLEEYTEYVRISGRGIKERLDRKRDFILRRRDKDEMQEQINKIVNTERKKAKLQIQKQA</sequence>
<keyword evidence="1" id="KW-0175">Coiled coil</keyword>
<evidence type="ECO:0000313" key="2">
    <source>
        <dbReference type="EMBL" id="KKM63134.1"/>
    </source>
</evidence>
<proteinExistence type="predicted"/>
<name>A0A0F9J0I2_9ZZZZ</name>
<comment type="caution">
    <text evidence="2">The sequence shown here is derived from an EMBL/GenBank/DDBJ whole genome shotgun (WGS) entry which is preliminary data.</text>
</comment>
<accession>A0A0F9J0I2</accession>
<dbReference type="EMBL" id="LAZR01011156">
    <property type="protein sequence ID" value="KKM63134.1"/>
    <property type="molecule type" value="Genomic_DNA"/>
</dbReference>
<dbReference type="AlphaFoldDB" id="A0A0F9J0I2"/>
<organism evidence="2">
    <name type="scientific">marine sediment metagenome</name>
    <dbReference type="NCBI Taxonomy" id="412755"/>
    <lineage>
        <taxon>unclassified sequences</taxon>
        <taxon>metagenomes</taxon>
        <taxon>ecological metagenomes</taxon>
    </lineage>
</organism>
<protein>
    <submittedName>
        <fullName evidence="2">Uncharacterized protein</fullName>
    </submittedName>
</protein>